<feature type="domain" description="Bacteriophage T5 Orf172 DNA-binding" evidence="2">
    <location>
        <begin position="299"/>
        <end position="382"/>
    </location>
</feature>
<protein>
    <submittedName>
        <fullName evidence="3">T5orf172 domain-containing protein</fullName>
    </submittedName>
</protein>
<name>A0A561WUT9_9ACTN</name>
<accession>A0A561WUT9</accession>
<reference evidence="3 4" key="1">
    <citation type="submission" date="2019-06" db="EMBL/GenBank/DDBJ databases">
        <title>Sequencing the genomes of 1000 actinobacteria strains.</title>
        <authorList>
            <person name="Klenk H.-P."/>
        </authorList>
    </citation>
    <scope>NUCLEOTIDE SEQUENCE [LARGE SCALE GENOMIC DNA]</scope>
    <source>
        <strain evidence="3 4">DSM 102131</strain>
    </source>
</reference>
<dbReference type="Pfam" id="PF13250">
    <property type="entry name" value="SNIPE"/>
    <property type="match status" value="1"/>
</dbReference>
<dbReference type="Proteomes" id="UP000319927">
    <property type="component" value="Unassembled WGS sequence"/>
</dbReference>
<dbReference type="SMART" id="SM00974">
    <property type="entry name" value="T5orf172"/>
    <property type="match status" value="1"/>
</dbReference>
<sequence length="407" mass="46602">MAAEAEQLRVELERLRADMARLGVLSAVELEQYRDQLTRDIADRTAAGHAQQSDLERRLGQLHQQVVVTEETVLLQEAAVYQYRHPLSDAVAYQARLARVQAQIKEMVKKDGGAVLATSEWQVNGSLAEGRAMVRDFSKLMLRAYNAEADTLVRGLKPYKLASAVDRLSKVAGTIAKLGKTMHIRISEDYHRLRVHELELTADYQQRVAEEKEREREEKARLREERRVQQEIERERARLDKERQHYANALATLQAKGDVDGAAQMQERLAQIDVAMEDVDYRAANVRAGYVYVISNLGAFGEKMVKVGMTRRLEPLDRVRELSDASVPFNFDVHALHFSEDAVSIEAKMHARLADRRVNLVNQRREFFYVTPQEAKEHLVELTGNLLHYEEVAEALEYRQSLKQAQE</sequence>
<keyword evidence="4" id="KW-1185">Reference proteome</keyword>
<feature type="coiled-coil region" evidence="1">
    <location>
        <begin position="205"/>
        <end position="256"/>
    </location>
</feature>
<gene>
    <name evidence="3" type="ORF">FHX75_11765</name>
</gene>
<dbReference type="EMBL" id="VIXA01000001">
    <property type="protein sequence ID" value="TWG27617.1"/>
    <property type="molecule type" value="Genomic_DNA"/>
</dbReference>
<evidence type="ECO:0000256" key="1">
    <source>
        <dbReference type="SAM" id="Coils"/>
    </source>
</evidence>
<dbReference type="InterPro" id="IPR025280">
    <property type="entry name" value="SNIPE"/>
</dbReference>
<proteinExistence type="predicted"/>
<dbReference type="Pfam" id="PF13455">
    <property type="entry name" value="MUG113"/>
    <property type="match status" value="1"/>
</dbReference>
<keyword evidence="1" id="KW-0175">Coiled coil</keyword>
<comment type="caution">
    <text evidence="3">The sequence shown here is derived from an EMBL/GenBank/DDBJ whole genome shotgun (WGS) entry which is preliminary data.</text>
</comment>
<evidence type="ECO:0000313" key="4">
    <source>
        <dbReference type="Proteomes" id="UP000319927"/>
    </source>
</evidence>
<evidence type="ECO:0000259" key="2">
    <source>
        <dbReference type="SMART" id="SM00974"/>
    </source>
</evidence>
<evidence type="ECO:0000313" key="3">
    <source>
        <dbReference type="EMBL" id="TWG27617.1"/>
    </source>
</evidence>
<dbReference type="AlphaFoldDB" id="A0A561WUT9"/>
<organism evidence="3 4">
    <name type="scientific">Micromonospora palomenae</name>
    <dbReference type="NCBI Taxonomy" id="1461247"/>
    <lineage>
        <taxon>Bacteria</taxon>
        <taxon>Bacillati</taxon>
        <taxon>Actinomycetota</taxon>
        <taxon>Actinomycetes</taxon>
        <taxon>Micromonosporales</taxon>
        <taxon>Micromonosporaceae</taxon>
        <taxon>Micromonospora</taxon>
    </lineage>
</organism>
<dbReference type="InterPro" id="IPR018306">
    <property type="entry name" value="Phage_T5_Orf172_DNA-bd"/>
</dbReference>